<organism evidence="1 2">
    <name type="scientific">Smittium megazygosporum</name>
    <dbReference type="NCBI Taxonomy" id="133381"/>
    <lineage>
        <taxon>Eukaryota</taxon>
        <taxon>Fungi</taxon>
        <taxon>Fungi incertae sedis</taxon>
        <taxon>Zoopagomycota</taxon>
        <taxon>Kickxellomycotina</taxon>
        <taxon>Harpellomycetes</taxon>
        <taxon>Harpellales</taxon>
        <taxon>Legeriomycetaceae</taxon>
        <taxon>Smittium</taxon>
    </lineage>
</organism>
<evidence type="ECO:0000313" key="2">
    <source>
        <dbReference type="Proteomes" id="UP000245609"/>
    </source>
</evidence>
<evidence type="ECO:0000313" key="1">
    <source>
        <dbReference type="EMBL" id="PVU99246.1"/>
    </source>
</evidence>
<reference evidence="1 2" key="1">
    <citation type="journal article" date="2018" name="MBio">
        <title>Comparative Genomics Reveals the Core Gene Toolbox for the Fungus-Insect Symbiosis.</title>
        <authorList>
            <person name="Wang Y."/>
            <person name="Stata M."/>
            <person name="Wang W."/>
            <person name="Stajich J.E."/>
            <person name="White M.M."/>
            <person name="Moncalvo J.M."/>
        </authorList>
    </citation>
    <scope>NUCLEOTIDE SEQUENCE [LARGE SCALE GENOMIC DNA]</scope>
    <source>
        <strain evidence="1 2">SC-DP-2</strain>
    </source>
</reference>
<dbReference type="EMBL" id="MBFS01002290">
    <property type="protein sequence ID" value="PVU99246.1"/>
    <property type="molecule type" value="Genomic_DNA"/>
</dbReference>
<dbReference type="AlphaFoldDB" id="A0A2T9Z3Y1"/>
<protein>
    <submittedName>
        <fullName evidence="1">Uncharacterized protein</fullName>
    </submittedName>
</protein>
<gene>
    <name evidence="1" type="ORF">BB560_005534</name>
</gene>
<name>A0A2T9Z3Y1_9FUNG</name>
<comment type="caution">
    <text evidence="1">The sequence shown here is derived from an EMBL/GenBank/DDBJ whole genome shotgun (WGS) entry which is preliminary data.</text>
</comment>
<keyword evidence="2" id="KW-1185">Reference proteome</keyword>
<sequence>MFSNPLPKFRLETIVSNPNGQLSSQQTISDYLTQQKTARPGLIQSTSGYNADHSSTIKDLRLGIEPSTKEYTYRQLKNSVYDKEDYILDCTEKIRLNGPYDNASVEKNFALVFDYTKGIERVFKFHGFVGKEE</sequence>
<accession>A0A2T9Z3Y1</accession>
<dbReference type="Proteomes" id="UP000245609">
    <property type="component" value="Unassembled WGS sequence"/>
</dbReference>
<proteinExistence type="predicted"/>